<dbReference type="CDD" id="cd06171">
    <property type="entry name" value="Sigma70_r4"/>
    <property type="match status" value="1"/>
</dbReference>
<name>A0A8J3I691_9CHLR</name>
<gene>
    <name evidence="7" type="ORF">KSX_50150</name>
</gene>
<dbReference type="InterPro" id="IPR013325">
    <property type="entry name" value="RNA_pol_sigma_r2"/>
</dbReference>
<dbReference type="Pfam" id="PF08281">
    <property type="entry name" value="Sigma70_r4_2"/>
    <property type="match status" value="1"/>
</dbReference>
<accession>A0A8J3I691</accession>
<dbReference type="InterPro" id="IPR039425">
    <property type="entry name" value="RNA_pol_sigma-70-like"/>
</dbReference>
<dbReference type="InterPro" id="IPR013324">
    <property type="entry name" value="RNA_pol_sigma_r3/r4-like"/>
</dbReference>
<dbReference type="Gene3D" id="1.10.10.10">
    <property type="entry name" value="Winged helix-like DNA-binding domain superfamily/Winged helix DNA-binding domain"/>
    <property type="match status" value="1"/>
</dbReference>
<protein>
    <submittedName>
        <fullName evidence="7">RNA polymerase sigma factor</fullName>
    </submittedName>
</protein>
<dbReference type="GO" id="GO:0016987">
    <property type="term" value="F:sigma factor activity"/>
    <property type="evidence" value="ECO:0007669"/>
    <property type="project" value="UniProtKB-KW"/>
</dbReference>
<evidence type="ECO:0000256" key="1">
    <source>
        <dbReference type="ARBA" id="ARBA00010641"/>
    </source>
</evidence>
<feature type="domain" description="RNA polymerase sigma factor 70 region 4 type 2" evidence="6">
    <location>
        <begin position="119"/>
        <end position="165"/>
    </location>
</feature>
<reference evidence="7" key="1">
    <citation type="submission" date="2020-10" db="EMBL/GenBank/DDBJ databases">
        <title>Taxonomic study of unclassified bacteria belonging to the class Ktedonobacteria.</title>
        <authorList>
            <person name="Yabe S."/>
            <person name="Wang C.M."/>
            <person name="Zheng Y."/>
            <person name="Sakai Y."/>
            <person name="Cavaletti L."/>
            <person name="Monciardini P."/>
            <person name="Donadio S."/>
        </authorList>
    </citation>
    <scope>NUCLEOTIDE SEQUENCE</scope>
    <source>
        <strain evidence="7">SOSP1-1</strain>
    </source>
</reference>
<dbReference type="AlphaFoldDB" id="A0A8J3I691"/>
<keyword evidence="3" id="KW-0731">Sigma factor</keyword>
<dbReference type="Proteomes" id="UP000612362">
    <property type="component" value="Unassembled WGS sequence"/>
</dbReference>
<dbReference type="InterPro" id="IPR007627">
    <property type="entry name" value="RNA_pol_sigma70_r2"/>
</dbReference>
<dbReference type="Gene3D" id="1.10.1740.10">
    <property type="match status" value="1"/>
</dbReference>
<evidence type="ECO:0000256" key="3">
    <source>
        <dbReference type="ARBA" id="ARBA00023082"/>
    </source>
</evidence>
<dbReference type="GO" id="GO:0006352">
    <property type="term" value="P:DNA-templated transcription initiation"/>
    <property type="evidence" value="ECO:0007669"/>
    <property type="project" value="InterPro"/>
</dbReference>
<dbReference type="EMBL" id="BNJF01000002">
    <property type="protein sequence ID" value="GHO46852.1"/>
    <property type="molecule type" value="Genomic_DNA"/>
</dbReference>
<evidence type="ECO:0000256" key="4">
    <source>
        <dbReference type="ARBA" id="ARBA00023163"/>
    </source>
</evidence>
<dbReference type="InterPro" id="IPR014284">
    <property type="entry name" value="RNA_pol_sigma-70_dom"/>
</dbReference>
<evidence type="ECO:0000313" key="8">
    <source>
        <dbReference type="Proteomes" id="UP000612362"/>
    </source>
</evidence>
<keyword evidence="4" id="KW-0804">Transcription</keyword>
<dbReference type="SUPFAM" id="SSF88659">
    <property type="entry name" value="Sigma3 and sigma4 domains of RNA polymerase sigma factors"/>
    <property type="match status" value="1"/>
</dbReference>
<evidence type="ECO:0000259" key="6">
    <source>
        <dbReference type="Pfam" id="PF08281"/>
    </source>
</evidence>
<evidence type="ECO:0000313" key="7">
    <source>
        <dbReference type="EMBL" id="GHO46852.1"/>
    </source>
</evidence>
<dbReference type="PANTHER" id="PTHR43133:SF57">
    <property type="entry name" value="RNA POLYMERASE SIGMA-70 FACTOR"/>
    <property type="match status" value="1"/>
</dbReference>
<dbReference type="Pfam" id="PF04542">
    <property type="entry name" value="Sigma70_r2"/>
    <property type="match status" value="1"/>
</dbReference>
<proteinExistence type="inferred from homology"/>
<dbReference type="RefSeq" id="WP_220196201.1">
    <property type="nucleotide sequence ID" value="NZ_BNJF01000002.1"/>
</dbReference>
<dbReference type="NCBIfam" id="TIGR02937">
    <property type="entry name" value="sigma70-ECF"/>
    <property type="match status" value="1"/>
</dbReference>
<evidence type="ECO:0000259" key="5">
    <source>
        <dbReference type="Pfam" id="PF04542"/>
    </source>
</evidence>
<dbReference type="SUPFAM" id="SSF88946">
    <property type="entry name" value="Sigma2 domain of RNA polymerase sigma factors"/>
    <property type="match status" value="1"/>
</dbReference>
<dbReference type="PANTHER" id="PTHR43133">
    <property type="entry name" value="RNA POLYMERASE ECF-TYPE SIGMA FACTO"/>
    <property type="match status" value="1"/>
</dbReference>
<sequence>MQRLEPNHEPAIALYEAYAPTVFAYLLRQLRTREDAEDILLEVFTVVVEKGASIRGEGKHYERAWIMAIARNKVVDYFRRHGKHYHVPIAAIEDTVLAAEERQPEQTILQQEEYAQLRMHVLKLPTSQQEILQLRFGEGLRCGEIAQVTAKSEGAVRTMLYRALNLLRRIYEQAEGDL</sequence>
<organism evidence="7 8">
    <name type="scientific">Ktedonospora formicarum</name>
    <dbReference type="NCBI Taxonomy" id="2778364"/>
    <lineage>
        <taxon>Bacteria</taxon>
        <taxon>Bacillati</taxon>
        <taxon>Chloroflexota</taxon>
        <taxon>Ktedonobacteria</taxon>
        <taxon>Ktedonobacterales</taxon>
        <taxon>Ktedonobacteraceae</taxon>
        <taxon>Ktedonospora</taxon>
    </lineage>
</organism>
<feature type="domain" description="RNA polymerase sigma-70 region 2" evidence="5">
    <location>
        <begin position="14"/>
        <end position="83"/>
    </location>
</feature>
<keyword evidence="2" id="KW-0805">Transcription regulation</keyword>
<dbReference type="InterPro" id="IPR013249">
    <property type="entry name" value="RNA_pol_sigma70_r4_t2"/>
</dbReference>
<dbReference type="InterPro" id="IPR036388">
    <property type="entry name" value="WH-like_DNA-bd_sf"/>
</dbReference>
<evidence type="ECO:0000256" key="2">
    <source>
        <dbReference type="ARBA" id="ARBA00023015"/>
    </source>
</evidence>
<comment type="caution">
    <text evidence="7">The sequence shown here is derived from an EMBL/GenBank/DDBJ whole genome shotgun (WGS) entry which is preliminary data.</text>
</comment>
<keyword evidence="8" id="KW-1185">Reference proteome</keyword>
<comment type="similarity">
    <text evidence="1">Belongs to the sigma-70 factor family. ECF subfamily.</text>
</comment>
<dbReference type="GO" id="GO:0003677">
    <property type="term" value="F:DNA binding"/>
    <property type="evidence" value="ECO:0007669"/>
    <property type="project" value="InterPro"/>
</dbReference>